<keyword evidence="10" id="KW-1185">Reference proteome</keyword>
<sequence>MRWVVKRIDQDELKRLVSELGISEFIARLLINRGIKDPEKAIKFLDPSKHDLHDPFLLKDMDRAVQILLRAREQSEIVLVYGDYDVDGITGAAVLKEFLQRHGWKVVHYIPKRIDEGYGLQPQVLEAFRNEGAKVLVTVDCGVTAIDAVQIAKAMGYDVVISDHHETAETLPLADAILDPKRKDDEYPFKDLAGVGVAFKLISAVALQLSLDEEEVFRYLDLVALGTVADMVKLIDENRFIVKEGLERMRKTDRPGLALLLSRLQIVDPDSRDIGFRVAPKINAAGRLDAAHDAFDLLTTRDPTLASQLIDVLFEYNATRQEIESQIFEKAVEQIERGNLDKHPIIVVRGRDWHVGVIGIVAARLCHRYNKPVIVISEGDEGARASARSVSGVNLIDVLQPFLEYFEEFGGHPLAVGFSLEPESVDRFIEALRSYDIPLDDQSAVLEVDAILRLEDINENLIRELQRLEPFGHGNPEPLFLCEGVKIEAAKLFGQNQSNVRLIVSSNGKRFEATGFGVGHLFEMSLYEPTGMDVVFTIRGRVPTLYVVDAEVNERKLSLGRVTPQEPELRHRLNQLEQILEEPLTRNLFVFDLRMRNAFFYWLFTTRKERCAVISLNNILSTQLYHTLLRYFDRSIDYLNSLNQQVKNNHALMTLSYFLANLDEVLRRYDLFIINELAVFGELREEPEILSFFDVVSRMSDRFLAVSVKRPDWLYDLAMVLNLSPAYERLCRPTYGLLDSAGQIEDALNESNCFLFSDNKNLARFYRDISGMNQSVVVYSHSMKLNQRLSALSVIRKKKPKLLLSSTNTDGIPNLLGEEAQITVSDSPLTLFELLDAVSFDGTFQILNLTFSRDDVVRRKLEIEELFPDVDFIEKIVRDIGPRVQIAEFLDLLVERNYARNGSYAKIMLHVLEELGARQQNGNLDLSGIDTQRNSLRIGEGKLERQYFERFVEKFLLQRAKGIYKALSNPRVVI</sequence>
<dbReference type="AlphaFoldDB" id="A0A0X1KPY1"/>
<comment type="similarity">
    <text evidence="1">Belongs to the RecJ family.</text>
</comment>
<protein>
    <recommendedName>
        <fullName evidence="2">Single-stranded-DNA-specific exonuclease RecJ</fullName>
    </recommendedName>
</protein>
<keyword evidence="4" id="KW-0378">Hydrolase</keyword>
<feature type="domain" description="RecJ OB" evidence="8">
    <location>
        <begin position="448"/>
        <end position="539"/>
    </location>
</feature>
<dbReference type="InterPro" id="IPR003156">
    <property type="entry name" value="DHHA1_dom"/>
</dbReference>
<evidence type="ECO:0000256" key="1">
    <source>
        <dbReference type="ARBA" id="ARBA00005915"/>
    </source>
</evidence>
<dbReference type="PANTHER" id="PTHR30255">
    <property type="entry name" value="SINGLE-STRANDED-DNA-SPECIFIC EXONUCLEASE RECJ"/>
    <property type="match status" value="1"/>
</dbReference>
<dbReference type="InterPro" id="IPR038763">
    <property type="entry name" value="DHH_sf"/>
</dbReference>
<dbReference type="EMBL" id="CP007141">
    <property type="protein sequence ID" value="AJC73291.1"/>
    <property type="molecule type" value="Genomic_DNA"/>
</dbReference>
<evidence type="ECO:0000313" key="9">
    <source>
        <dbReference type="EMBL" id="AJC73291.1"/>
    </source>
</evidence>
<accession>A0A0X1KPY1</accession>
<evidence type="ECO:0000259" key="6">
    <source>
        <dbReference type="Pfam" id="PF01368"/>
    </source>
</evidence>
<dbReference type="KEGG" id="phy:AJ81_02695"/>
<keyword evidence="5 9" id="KW-0269">Exonuclease</keyword>
<dbReference type="PATRIC" id="fig|1123384.7.peg.531"/>
<proteinExistence type="inferred from homology"/>
<dbReference type="Gene3D" id="3.10.310.30">
    <property type="match status" value="1"/>
</dbReference>
<dbReference type="OrthoDB" id="9809852at2"/>
<gene>
    <name evidence="9" type="ORF">AJ81_02695</name>
</gene>
<evidence type="ECO:0000256" key="3">
    <source>
        <dbReference type="ARBA" id="ARBA00022722"/>
    </source>
</evidence>
<evidence type="ECO:0000256" key="4">
    <source>
        <dbReference type="ARBA" id="ARBA00022801"/>
    </source>
</evidence>
<dbReference type="InterPro" id="IPR051673">
    <property type="entry name" value="SSDNA_exonuclease_RecJ"/>
</dbReference>
<dbReference type="GO" id="GO:0008409">
    <property type="term" value="F:5'-3' exonuclease activity"/>
    <property type="evidence" value="ECO:0007669"/>
    <property type="project" value="InterPro"/>
</dbReference>
<dbReference type="Pfam" id="PF01368">
    <property type="entry name" value="DHH"/>
    <property type="match status" value="1"/>
</dbReference>
<dbReference type="InterPro" id="IPR001667">
    <property type="entry name" value="DDH_dom"/>
</dbReference>
<feature type="domain" description="DDH" evidence="6">
    <location>
        <begin position="78"/>
        <end position="227"/>
    </location>
</feature>
<reference evidence="9 10" key="1">
    <citation type="submission" date="2014-01" db="EMBL/GenBank/DDBJ databases">
        <title>Genome sequencing of Thermotog hypogea.</title>
        <authorList>
            <person name="Zhang X."/>
            <person name="Alvare G."/>
            <person name="Fristensky B."/>
            <person name="Chen L."/>
            <person name="Suen T."/>
            <person name="Chen Q."/>
            <person name="Ma K."/>
        </authorList>
    </citation>
    <scope>NUCLEOTIDE SEQUENCE [LARGE SCALE GENOMIC DNA]</scope>
    <source>
        <strain evidence="9 10">DSM 11164</strain>
    </source>
</reference>
<evidence type="ECO:0000256" key="2">
    <source>
        <dbReference type="ARBA" id="ARBA00019841"/>
    </source>
</evidence>
<dbReference type="PaxDb" id="1123384-AJ81_02695"/>
<evidence type="ECO:0000256" key="5">
    <source>
        <dbReference type="ARBA" id="ARBA00022839"/>
    </source>
</evidence>
<evidence type="ECO:0000313" key="10">
    <source>
        <dbReference type="Proteomes" id="UP000077469"/>
    </source>
</evidence>
<dbReference type="InterPro" id="IPR041122">
    <property type="entry name" value="RecJ_OB"/>
</dbReference>
<evidence type="ECO:0000259" key="8">
    <source>
        <dbReference type="Pfam" id="PF17768"/>
    </source>
</evidence>
<dbReference type="Gene3D" id="3.90.1640.30">
    <property type="match status" value="1"/>
</dbReference>
<dbReference type="GO" id="GO:0006281">
    <property type="term" value="P:DNA repair"/>
    <property type="evidence" value="ECO:0007669"/>
    <property type="project" value="InterPro"/>
</dbReference>
<dbReference type="Pfam" id="PF17768">
    <property type="entry name" value="RecJ_OB"/>
    <property type="match status" value="1"/>
</dbReference>
<feature type="domain" description="DHHA1" evidence="7">
    <location>
        <begin position="344"/>
        <end position="434"/>
    </location>
</feature>
<dbReference type="PANTHER" id="PTHR30255:SF2">
    <property type="entry name" value="SINGLE-STRANDED-DNA-SPECIFIC EXONUCLEASE RECJ"/>
    <property type="match status" value="1"/>
</dbReference>
<dbReference type="STRING" id="1123384.AJ81_02695"/>
<dbReference type="NCBIfam" id="TIGR00644">
    <property type="entry name" value="recJ"/>
    <property type="match status" value="1"/>
</dbReference>
<dbReference type="Proteomes" id="UP000077469">
    <property type="component" value="Chromosome"/>
</dbReference>
<dbReference type="Pfam" id="PF02272">
    <property type="entry name" value="DHHA1"/>
    <property type="match status" value="1"/>
</dbReference>
<evidence type="ECO:0000259" key="7">
    <source>
        <dbReference type="Pfam" id="PF02272"/>
    </source>
</evidence>
<dbReference type="SUPFAM" id="SSF64182">
    <property type="entry name" value="DHH phosphoesterases"/>
    <property type="match status" value="1"/>
</dbReference>
<dbReference type="GO" id="GO:0006310">
    <property type="term" value="P:DNA recombination"/>
    <property type="evidence" value="ECO:0007669"/>
    <property type="project" value="InterPro"/>
</dbReference>
<keyword evidence="3" id="KW-0540">Nuclease</keyword>
<organism evidence="9 10">
    <name type="scientific">Pseudothermotoga hypogea DSM 11164 = NBRC 106472</name>
    <dbReference type="NCBI Taxonomy" id="1123384"/>
    <lineage>
        <taxon>Bacteria</taxon>
        <taxon>Thermotogati</taxon>
        <taxon>Thermotogota</taxon>
        <taxon>Thermotogae</taxon>
        <taxon>Thermotogales</taxon>
        <taxon>Thermotogaceae</taxon>
        <taxon>Pseudothermotoga</taxon>
    </lineage>
</organism>
<name>A0A0X1KPY1_9THEM</name>
<dbReference type="GO" id="GO:0003676">
    <property type="term" value="F:nucleic acid binding"/>
    <property type="evidence" value="ECO:0007669"/>
    <property type="project" value="InterPro"/>
</dbReference>
<dbReference type="RefSeq" id="WP_031503837.1">
    <property type="nucleotide sequence ID" value="NC_022795.1"/>
</dbReference>
<dbReference type="InterPro" id="IPR004610">
    <property type="entry name" value="RecJ"/>
</dbReference>